<accession>A0A9D4XDD5</accession>
<gene>
    <name evidence="2" type="ORF">KIW84_042615</name>
</gene>
<proteinExistence type="predicted"/>
<dbReference type="AlphaFoldDB" id="A0A9D4XDD5"/>
<dbReference type="Proteomes" id="UP001058974">
    <property type="component" value="Chromosome 4"/>
</dbReference>
<evidence type="ECO:0000313" key="2">
    <source>
        <dbReference type="EMBL" id="KAI5418039.1"/>
    </source>
</evidence>
<feature type="compositionally biased region" description="Acidic residues" evidence="1">
    <location>
        <begin position="212"/>
        <end position="233"/>
    </location>
</feature>
<dbReference type="EMBL" id="JAMSHJ010000004">
    <property type="protein sequence ID" value="KAI5418039.1"/>
    <property type="molecule type" value="Genomic_DNA"/>
</dbReference>
<dbReference type="Gramene" id="Psat04G0261500-T1">
    <property type="protein sequence ID" value="KAI5418039.1"/>
    <property type="gene ID" value="KIW84_042615"/>
</dbReference>
<name>A0A9D4XDD5_PEA</name>
<evidence type="ECO:0000313" key="3">
    <source>
        <dbReference type="Proteomes" id="UP001058974"/>
    </source>
</evidence>
<organism evidence="2 3">
    <name type="scientific">Pisum sativum</name>
    <name type="common">Garden pea</name>
    <name type="synonym">Lathyrus oleraceus</name>
    <dbReference type="NCBI Taxonomy" id="3888"/>
    <lineage>
        <taxon>Eukaryota</taxon>
        <taxon>Viridiplantae</taxon>
        <taxon>Streptophyta</taxon>
        <taxon>Embryophyta</taxon>
        <taxon>Tracheophyta</taxon>
        <taxon>Spermatophyta</taxon>
        <taxon>Magnoliopsida</taxon>
        <taxon>eudicotyledons</taxon>
        <taxon>Gunneridae</taxon>
        <taxon>Pentapetalae</taxon>
        <taxon>rosids</taxon>
        <taxon>fabids</taxon>
        <taxon>Fabales</taxon>
        <taxon>Fabaceae</taxon>
        <taxon>Papilionoideae</taxon>
        <taxon>50 kb inversion clade</taxon>
        <taxon>NPAAA clade</taxon>
        <taxon>Hologalegina</taxon>
        <taxon>IRL clade</taxon>
        <taxon>Fabeae</taxon>
        <taxon>Lathyrus</taxon>
    </lineage>
</organism>
<feature type="region of interest" description="Disordered" evidence="1">
    <location>
        <begin position="1"/>
        <end position="24"/>
    </location>
</feature>
<feature type="compositionally biased region" description="Polar residues" evidence="1">
    <location>
        <begin position="13"/>
        <end position="24"/>
    </location>
</feature>
<evidence type="ECO:0000256" key="1">
    <source>
        <dbReference type="SAM" id="MobiDB-lite"/>
    </source>
</evidence>
<feature type="region of interest" description="Disordered" evidence="1">
    <location>
        <begin position="198"/>
        <end position="287"/>
    </location>
</feature>
<comment type="caution">
    <text evidence="2">The sequence shown here is derived from an EMBL/GenBank/DDBJ whole genome shotgun (WGS) entry which is preliminary data.</text>
</comment>
<feature type="compositionally biased region" description="Polar residues" evidence="1">
    <location>
        <begin position="272"/>
        <end position="287"/>
    </location>
</feature>
<reference evidence="2 3" key="1">
    <citation type="journal article" date="2022" name="Nat. Genet.">
        <title>Improved pea reference genome and pan-genome highlight genomic features and evolutionary characteristics.</title>
        <authorList>
            <person name="Yang T."/>
            <person name="Liu R."/>
            <person name="Luo Y."/>
            <person name="Hu S."/>
            <person name="Wang D."/>
            <person name="Wang C."/>
            <person name="Pandey M.K."/>
            <person name="Ge S."/>
            <person name="Xu Q."/>
            <person name="Li N."/>
            <person name="Li G."/>
            <person name="Huang Y."/>
            <person name="Saxena R.K."/>
            <person name="Ji Y."/>
            <person name="Li M."/>
            <person name="Yan X."/>
            <person name="He Y."/>
            <person name="Liu Y."/>
            <person name="Wang X."/>
            <person name="Xiang C."/>
            <person name="Varshney R.K."/>
            <person name="Ding H."/>
            <person name="Gao S."/>
            <person name="Zong X."/>
        </authorList>
    </citation>
    <scope>NUCLEOTIDE SEQUENCE [LARGE SCALE GENOMIC DNA]</scope>
    <source>
        <strain evidence="2 3">cv. Zhongwan 6</strain>
    </source>
</reference>
<feature type="compositionally biased region" description="Basic residues" evidence="1">
    <location>
        <begin position="1"/>
        <end position="11"/>
    </location>
</feature>
<sequence length="287" mass="33052">MASRAYGKRSARGPSSHTGIAPSRSNVPVTDLSLLSDDLAETYEKMFKNRTVIKQYVYSVLVAGCMHIPNVVERISFQEIDLFLNYITEYNEDLVKLFYTGVDEKFEGFKFACNIDYEFRNALNQMSRKSFPPNVIQSNLFPINVTTGQLKPLDRILHWVMTHILCPKQRGYSRVDKAKKTLSLMGYTWDRTRQLYKTHKPVPGTNARPVEEYDDDDDDDEDEDGEDEDENNEDTSQPMEHDQQVTDHGDWLGPTPEQHPSNNQGWGEWQHTGWTSNRSSYMPTPPS</sequence>
<protein>
    <submittedName>
        <fullName evidence="2">Uncharacterized protein</fullName>
    </submittedName>
</protein>
<keyword evidence="3" id="KW-1185">Reference proteome</keyword>
<feature type="compositionally biased region" description="Basic and acidic residues" evidence="1">
    <location>
        <begin position="239"/>
        <end position="250"/>
    </location>
</feature>